<protein>
    <submittedName>
        <fullName evidence="1">Uncharacterized protein</fullName>
    </submittedName>
</protein>
<sequence length="119" mass="12524">MASSSDTAAVIGGALTILALLGAGVANVAAVTVARDSQVCTVEEKDRTKNQDGSSDARVYTSCGVLAVADEPLLLHFDSADTFASLDEGKTYRLDTTGWRVPFLSMFPNIIDAQEVQRG</sequence>
<evidence type="ECO:0000313" key="1">
    <source>
        <dbReference type="EMBL" id="USL85101.1"/>
    </source>
</evidence>
<keyword evidence="2" id="KW-1185">Reference proteome</keyword>
<reference evidence="1" key="1">
    <citation type="submission" date="2022-05" db="EMBL/GenBank/DDBJ databases">
        <authorList>
            <person name="Ruan C."/>
        </authorList>
    </citation>
    <scope>NUCLEOTIDE SEQUENCE</scope>
</reference>
<name>A0A9E7MJ25_9CAUD</name>
<accession>A0A9E7MJ25</accession>
<evidence type="ECO:0000313" key="2">
    <source>
        <dbReference type="Proteomes" id="UP001057418"/>
    </source>
</evidence>
<organism evidence="1 2">
    <name type="scientific">Arthrobacter phage SWEP2</name>
    <dbReference type="NCBI Taxonomy" id="2945958"/>
    <lineage>
        <taxon>Viruses</taxon>
        <taxon>Duplodnaviria</taxon>
        <taxon>Heunggongvirae</taxon>
        <taxon>Uroviricota</taxon>
        <taxon>Caudoviricetes</taxon>
        <taxon>Casidaviridae</taxon>
        <taxon>Swepdovirus</taxon>
        <taxon>Swepdovirus SWEP2</taxon>
    </lineage>
</organism>
<dbReference type="EMBL" id="ON528933">
    <property type="protein sequence ID" value="USL85101.1"/>
    <property type="molecule type" value="Genomic_DNA"/>
</dbReference>
<dbReference type="Proteomes" id="UP001057418">
    <property type="component" value="Segment"/>
</dbReference>
<proteinExistence type="predicted"/>